<feature type="transmembrane region" description="Helical" evidence="12">
    <location>
        <begin position="476"/>
        <end position="497"/>
    </location>
</feature>
<evidence type="ECO:0000256" key="3">
    <source>
        <dbReference type="ARBA" id="ARBA00022448"/>
    </source>
</evidence>
<dbReference type="GO" id="GO:0005886">
    <property type="term" value="C:plasma membrane"/>
    <property type="evidence" value="ECO:0000318"/>
    <property type="project" value="GO_Central"/>
</dbReference>
<keyword evidence="7 12" id="KW-0472">Membrane</keyword>
<evidence type="ECO:0000256" key="4">
    <source>
        <dbReference type="ARBA" id="ARBA00022692"/>
    </source>
</evidence>
<evidence type="ECO:0000256" key="5">
    <source>
        <dbReference type="ARBA" id="ARBA00022847"/>
    </source>
</evidence>
<comment type="similarity">
    <text evidence="2 10">Belongs to the sodium:neurotransmitter symporter (SNF) (TC 2.A.22) family.</text>
</comment>
<feature type="region of interest" description="Disordered" evidence="11">
    <location>
        <begin position="17"/>
        <end position="38"/>
    </location>
</feature>
<dbReference type="PRINTS" id="PR00176">
    <property type="entry name" value="NANEUSMPORT"/>
</dbReference>
<dbReference type="OMA" id="PGPWIDG"/>
<feature type="transmembrane region" description="Helical" evidence="12">
    <location>
        <begin position="384"/>
        <end position="405"/>
    </location>
</feature>
<feature type="transmembrane region" description="Helical" evidence="12">
    <location>
        <begin position="518"/>
        <end position="536"/>
    </location>
</feature>
<dbReference type="GO" id="GO:0015293">
    <property type="term" value="F:symporter activity"/>
    <property type="evidence" value="ECO:0007669"/>
    <property type="project" value="UniProtKB-KW"/>
</dbReference>
<feature type="transmembrane region" description="Helical" evidence="12">
    <location>
        <begin position="632"/>
        <end position="654"/>
    </location>
</feature>
<feature type="compositionally biased region" description="Basic and acidic residues" evidence="11">
    <location>
        <begin position="18"/>
        <end position="29"/>
    </location>
</feature>
<evidence type="ECO:0000313" key="14">
    <source>
        <dbReference type="Proteomes" id="UP000000305"/>
    </source>
</evidence>
<proteinExistence type="inferred from homology"/>
<keyword evidence="6 12" id="KW-1133">Transmembrane helix</keyword>
<protein>
    <recommendedName>
        <fullName evidence="10">Transporter</fullName>
    </recommendedName>
</protein>
<dbReference type="SUPFAM" id="SSF161070">
    <property type="entry name" value="SNF-like"/>
    <property type="match status" value="1"/>
</dbReference>
<dbReference type="PROSITE" id="PS50267">
    <property type="entry name" value="NA_NEUROTRAN_SYMP_3"/>
    <property type="match status" value="1"/>
</dbReference>
<evidence type="ECO:0000256" key="1">
    <source>
        <dbReference type="ARBA" id="ARBA00004141"/>
    </source>
</evidence>
<feature type="binding site" evidence="8">
    <location>
        <position position="491"/>
    </location>
    <ligand>
        <name>Na(+)</name>
        <dbReference type="ChEBI" id="CHEBI:29101"/>
        <label>1</label>
    </ligand>
</feature>
<dbReference type="GO" id="GO:0006865">
    <property type="term" value="P:amino acid transport"/>
    <property type="evidence" value="ECO:0000318"/>
    <property type="project" value="GO_Central"/>
</dbReference>
<feature type="disulfide bond" evidence="9">
    <location>
        <begin position="258"/>
        <end position="267"/>
    </location>
</feature>
<feature type="binding site" evidence="8">
    <location>
        <position position="153"/>
    </location>
    <ligand>
        <name>Na(+)</name>
        <dbReference type="ChEBI" id="CHEBI:29101"/>
        <label>1</label>
    </ligand>
</feature>
<evidence type="ECO:0000256" key="8">
    <source>
        <dbReference type="PIRSR" id="PIRSR600175-1"/>
    </source>
</evidence>
<dbReference type="AlphaFoldDB" id="E9HLT9"/>
<dbReference type="HOGENOM" id="CLU_006855_9_1_1"/>
<dbReference type="KEGG" id="dpx:DAPPUDRAFT_302045"/>
<keyword evidence="8" id="KW-0479">Metal-binding</keyword>
<keyword evidence="14" id="KW-1185">Reference proteome</keyword>
<dbReference type="Pfam" id="PF00209">
    <property type="entry name" value="SNF"/>
    <property type="match status" value="1"/>
</dbReference>
<feature type="binding site" evidence="8">
    <location>
        <position position="488"/>
    </location>
    <ligand>
        <name>Na(+)</name>
        <dbReference type="ChEBI" id="CHEBI:29101"/>
        <label>1</label>
    </ligand>
</feature>
<organism evidence="13 14">
    <name type="scientific">Daphnia pulex</name>
    <name type="common">Water flea</name>
    <dbReference type="NCBI Taxonomy" id="6669"/>
    <lineage>
        <taxon>Eukaryota</taxon>
        <taxon>Metazoa</taxon>
        <taxon>Ecdysozoa</taxon>
        <taxon>Arthropoda</taxon>
        <taxon>Crustacea</taxon>
        <taxon>Branchiopoda</taxon>
        <taxon>Diplostraca</taxon>
        <taxon>Cladocera</taxon>
        <taxon>Anomopoda</taxon>
        <taxon>Daphniidae</taxon>
        <taxon>Daphnia</taxon>
    </lineage>
</organism>
<dbReference type="InParanoid" id="E9HLT9"/>
<evidence type="ECO:0000256" key="12">
    <source>
        <dbReference type="SAM" id="Phobius"/>
    </source>
</evidence>
<dbReference type="eggNOG" id="KOG3660">
    <property type="taxonomic scope" value="Eukaryota"/>
</dbReference>
<dbReference type="NCBIfam" id="NF037979">
    <property type="entry name" value="Na_transp"/>
    <property type="match status" value="1"/>
</dbReference>
<feature type="transmembrane region" description="Helical" evidence="12">
    <location>
        <begin position="171"/>
        <end position="189"/>
    </location>
</feature>
<dbReference type="GO" id="GO:0035725">
    <property type="term" value="P:sodium ion transmembrane transport"/>
    <property type="evidence" value="ECO:0000318"/>
    <property type="project" value="GO_Central"/>
</dbReference>
<feature type="transmembrane region" description="Helical" evidence="12">
    <location>
        <begin position="224"/>
        <end position="245"/>
    </location>
</feature>
<comment type="subcellular location">
    <subcellularLocation>
        <location evidence="1">Membrane</location>
        <topology evidence="1">Multi-pass membrane protein</topology>
    </subcellularLocation>
</comment>
<dbReference type="PhylomeDB" id="E9HLT9"/>
<accession>E9HLT9</accession>
<evidence type="ECO:0000256" key="11">
    <source>
        <dbReference type="SAM" id="MobiDB-lite"/>
    </source>
</evidence>
<keyword evidence="3 10" id="KW-0813">Transport</keyword>
<evidence type="ECO:0000256" key="2">
    <source>
        <dbReference type="ARBA" id="ARBA00006459"/>
    </source>
</evidence>
<keyword evidence="9" id="KW-1015">Disulfide bond</keyword>
<dbReference type="PANTHER" id="PTHR11616">
    <property type="entry name" value="SODIUM/CHLORIDE DEPENDENT TRANSPORTER"/>
    <property type="match status" value="1"/>
</dbReference>
<feature type="binding site" evidence="8">
    <location>
        <position position="423"/>
    </location>
    <ligand>
        <name>Na(+)</name>
        <dbReference type="ChEBI" id="CHEBI:29101"/>
        <label>1</label>
    </ligand>
</feature>
<feature type="transmembrane region" description="Helical" evidence="12">
    <location>
        <begin position="308"/>
        <end position="326"/>
    </location>
</feature>
<feature type="transmembrane region" description="Helical" evidence="12">
    <location>
        <begin position="591"/>
        <end position="612"/>
    </location>
</feature>
<dbReference type="PROSITE" id="PS00610">
    <property type="entry name" value="NA_NEUROTRAN_SYMP_1"/>
    <property type="match status" value="1"/>
</dbReference>
<feature type="transmembrane region" description="Helical" evidence="12">
    <location>
        <begin position="548"/>
        <end position="571"/>
    </location>
</feature>
<gene>
    <name evidence="13" type="ORF">DAPPUDRAFT_302045</name>
</gene>
<dbReference type="Proteomes" id="UP000000305">
    <property type="component" value="Unassembled WGS sequence"/>
</dbReference>
<keyword evidence="5 10" id="KW-0769">Symport</keyword>
<feature type="binding site" evidence="8">
    <location>
        <position position="157"/>
    </location>
    <ligand>
        <name>Na(+)</name>
        <dbReference type="ChEBI" id="CHEBI:29101"/>
        <label>1</label>
    </ligand>
</feature>
<sequence>MDSNVGYGNYSFETNEVADEKQVKSELKNGDSPQQSTSIPVKAQAAIDQKVEIFHLVNNQENVQLSIDAKVGVENQGFSTSCKNLSLGHKSSDETSTALTPLTVKPSPVEIATIIYGKTPNNEQPTSLNSQQVERGGWSNEWDFLFSCISVSVGLGNIWRFPYLCFKNGGGTFLVTYFIAMVFCGIPIFYQEVAIGQYLGVGGMTLVAELAPIMKGVGYATMTVVFLIDIYYSIIIAWTLFYLIASFTALPGLPWQSCENSWNTLNCFLPTSNISILHNDSVSAVEEFWSRRVLAITDGIDDAGAMRWELFGVLILSWMFVYFIIWKGINQSGYIIWFTALFPYVILCVLVVRAVTLDGASDGLLYYITPKWDLLLTSGPWIDGATQIFFAYSIGTGALPALGSYNKFNHNCYRDAIITCIVNTFTCLIAGVVTFSILGNIASATNSSIESVVSSGPGLVFITYPEVVLRLPGAPIWAILFFIMLAILGIDSEFCMIEAFVTGIVDNWPNQLRKYRRLFVVSTIIVIFLLSLPMITEGGVYLFQVMDYYSASGMSMLFLVFFQTISINWIFGGKRFCSCIEEMLGKKSSWFLYVCWVFLAPAVMLGIFVFSIVQYTPVTYGSDYQYPKWAEILGICISLSSMLWIPLYIVYYILTTPGTLREVLTKGVTPVFKIRIESASSSKEPVERELEHESFPAVAKNELELVSKSTTLLLDP</sequence>
<dbReference type="CDD" id="cd11496">
    <property type="entry name" value="SLC6sbd-TauT-like"/>
    <property type="match status" value="1"/>
</dbReference>
<keyword evidence="4 10" id="KW-0812">Transmembrane</keyword>
<evidence type="ECO:0000256" key="6">
    <source>
        <dbReference type="ARBA" id="ARBA00022989"/>
    </source>
</evidence>
<dbReference type="InterPro" id="IPR037272">
    <property type="entry name" value="SNS_sf"/>
</dbReference>
<evidence type="ECO:0000256" key="9">
    <source>
        <dbReference type="PIRSR" id="PIRSR600175-2"/>
    </source>
</evidence>
<keyword evidence="8" id="KW-0915">Sodium</keyword>
<feature type="transmembrane region" description="Helical" evidence="12">
    <location>
        <begin position="333"/>
        <end position="355"/>
    </location>
</feature>
<evidence type="ECO:0000256" key="7">
    <source>
        <dbReference type="ARBA" id="ARBA00023136"/>
    </source>
</evidence>
<reference evidence="13 14" key="1">
    <citation type="journal article" date="2011" name="Science">
        <title>The ecoresponsive genome of Daphnia pulex.</title>
        <authorList>
            <person name="Colbourne J.K."/>
            <person name="Pfrender M.E."/>
            <person name="Gilbert D."/>
            <person name="Thomas W.K."/>
            <person name="Tucker A."/>
            <person name="Oakley T.H."/>
            <person name="Tokishita S."/>
            <person name="Aerts A."/>
            <person name="Arnold G.J."/>
            <person name="Basu M.K."/>
            <person name="Bauer D.J."/>
            <person name="Caceres C.E."/>
            <person name="Carmel L."/>
            <person name="Casola C."/>
            <person name="Choi J.H."/>
            <person name="Detter J.C."/>
            <person name="Dong Q."/>
            <person name="Dusheyko S."/>
            <person name="Eads B.D."/>
            <person name="Frohlich T."/>
            <person name="Geiler-Samerotte K.A."/>
            <person name="Gerlach D."/>
            <person name="Hatcher P."/>
            <person name="Jogdeo S."/>
            <person name="Krijgsveld J."/>
            <person name="Kriventseva E.V."/>
            <person name="Kultz D."/>
            <person name="Laforsch C."/>
            <person name="Lindquist E."/>
            <person name="Lopez J."/>
            <person name="Manak J.R."/>
            <person name="Muller J."/>
            <person name="Pangilinan J."/>
            <person name="Patwardhan R.P."/>
            <person name="Pitluck S."/>
            <person name="Pritham E.J."/>
            <person name="Rechtsteiner A."/>
            <person name="Rho M."/>
            <person name="Rogozin I.B."/>
            <person name="Sakarya O."/>
            <person name="Salamov A."/>
            <person name="Schaack S."/>
            <person name="Shapiro H."/>
            <person name="Shiga Y."/>
            <person name="Skalitzky C."/>
            <person name="Smith Z."/>
            <person name="Souvorov A."/>
            <person name="Sung W."/>
            <person name="Tang Z."/>
            <person name="Tsuchiya D."/>
            <person name="Tu H."/>
            <person name="Vos H."/>
            <person name="Wang M."/>
            <person name="Wolf Y.I."/>
            <person name="Yamagata H."/>
            <person name="Yamada T."/>
            <person name="Ye Y."/>
            <person name="Shaw J.R."/>
            <person name="Andrews J."/>
            <person name="Crease T.J."/>
            <person name="Tang H."/>
            <person name="Lucas S.M."/>
            <person name="Robertson H.M."/>
            <person name="Bork P."/>
            <person name="Koonin E.V."/>
            <person name="Zdobnov E.M."/>
            <person name="Grigoriev I.V."/>
            <person name="Lynch M."/>
            <person name="Boore J.L."/>
        </authorList>
    </citation>
    <scope>NUCLEOTIDE SEQUENCE [LARGE SCALE GENOMIC DNA]</scope>
</reference>
<dbReference type="InterPro" id="IPR000175">
    <property type="entry name" value="Na/ntran_symport"/>
</dbReference>
<dbReference type="PANTHER" id="PTHR11616:SF254">
    <property type="entry name" value="TRANSPORTER"/>
    <property type="match status" value="1"/>
</dbReference>
<evidence type="ECO:0000313" key="13">
    <source>
        <dbReference type="EMBL" id="EFX67299.1"/>
    </source>
</evidence>
<evidence type="ECO:0000256" key="10">
    <source>
        <dbReference type="RuleBase" id="RU003732"/>
    </source>
</evidence>
<feature type="transmembrane region" description="Helical" evidence="12">
    <location>
        <begin position="417"/>
        <end position="438"/>
    </location>
</feature>
<dbReference type="EMBL" id="GL732681">
    <property type="protein sequence ID" value="EFX67299.1"/>
    <property type="molecule type" value="Genomic_DNA"/>
</dbReference>
<dbReference type="OrthoDB" id="6581954at2759"/>
<dbReference type="GO" id="GO:0046872">
    <property type="term" value="F:metal ion binding"/>
    <property type="evidence" value="ECO:0007669"/>
    <property type="project" value="UniProtKB-KW"/>
</dbReference>
<name>E9HLT9_DAPPU</name>
<feature type="binding site" evidence="8">
    <location>
        <position position="492"/>
    </location>
    <ligand>
        <name>Na(+)</name>
        <dbReference type="ChEBI" id="CHEBI:29101"/>
        <label>1</label>
    </ligand>
</feature>